<comment type="caution">
    <text evidence="6">The sequence shown here is derived from an EMBL/GenBank/DDBJ whole genome shotgun (WGS) entry which is preliminary data.</text>
</comment>
<accession>A0A9W9EJS1</accession>
<dbReference type="Proteomes" id="UP001149074">
    <property type="component" value="Unassembled WGS sequence"/>
</dbReference>
<keyword evidence="1" id="KW-0805">Transcription regulation</keyword>
<gene>
    <name evidence="6" type="ORF">N7532_012140</name>
</gene>
<dbReference type="GO" id="GO:0008270">
    <property type="term" value="F:zinc ion binding"/>
    <property type="evidence" value="ECO:0007669"/>
    <property type="project" value="InterPro"/>
</dbReference>
<dbReference type="PANTHER" id="PTHR38111">
    <property type="entry name" value="ZN(2)-C6 FUNGAL-TYPE DOMAIN-CONTAINING PROTEIN-RELATED"/>
    <property type="match status" value="1"/>
</dbReference>
<dbReference type="OrthoDB" id="4491390at2759"/>
<keyword evidence="3" id="KW-0804">Transcription</keyword>
<dbReference type="SUPFAM" id="SSF57701">
    <property type="entry name" value="Zn2/Cys6 DNA-binding domain"/>
    <property type="match status" value="1"/>
</dbReference>
<dbReference type="PANTHER" id="PTHR38111:SF11">
    <property type="entry name" value="TRANSCRIPTION FACTOR DOMAIN-CONTAINING PROTEIN-RELATED"/>
    <property type="match status" value="1"/>
</dbReference>
<feature type="domain" description="Zn(2)-C6 fungal-type" evidence="5">
    <location>
        <begin position="10"/>
        <end position="38"/>
    </location>
</feature>
<sequence>MGGIPWKSKGCRNCKKRKVKCDEQRPECARCIKYGTKCLGYERDSRFVIYSASASPQWAAQRVVQPQALNYIGPHALPAGVTAGPARREQVLSTYVEIFFPSAMEARSSFDLWYYLISNFCALPRKTEMLERSLSALACIYLGKKNHDTRMVKYGVQLYNWAIRAMAHMIARDAYCDDIIYTTVLFQEIETYHCPNGLQGWVSHVAGTNAILSHFRRRPGKGLLVDTIYNEYQKQRLVMSAQGIYLNKEEFDYVTQPSGGNPTIELLRLFAYFTPIATAIKMARPANRNTCRMLLRKCLAHRQKVMNWYAKNVRWGPEPCAPGEILTTKVPSTEPLFGTAYRFQSADNGKIHTTYWTLLIIMHTVISRARSLVAAYDIDPFMPDVDEQFGDADYAIANYYGDQIARAIPYHVQASMRSWGIHSVAFAFCQCAKTFVDCANKEKFDWSQKVFTVFGQAGFESGARLGEVLVGLWMMHQSKLAGMVVAETERRNPTPGTPEAVRKMHDVVGGMKDMPGMLRKAEEQEAVA</sequence>
<dbReference type="GeneID" id="81363610"/>
<evidence type="ECO:0000256" key="4">
    <source>
        <dbReference type="ARBA" id="ARBA00023242"/>
    </source>
</evidence>
<keyword evidence="7" id="KW-1185">Reference proteome</keyword>
<dbReference type="AlphaFoldDB" id="A0A9W9EJS1"/>
<dbReference type="Gene3D" id="4.10.240.10">
    <property type="entry name" value="Zn(2)-C6 fungal-type DNA-binding domain"/>
    <property type="match status" value="1"/>
</dbReference>
<dbReference type="PROSITE" id="PS50048">
    <property type="entry name" value="ZN2_CY6_FUNGAL_2"/>
    <property type="match status" value="1"/>
</dbReference>
<dbReference type="SMART" id="SM00066">
    <property type="entry name" value="GAL4"/>
    <property type="match status" value="1"/>
</dbReference>
<name>A0A9W9EJS1_9EURO</name>
<evidence type="ECO:0000313" key="7">
    <source>
        <dbReference type="Proteomes" id="UP001149074"/>
    </source>
</evidence>
<evidence type="ECO:0000256" key="2">
    <source>
        <dbReference type="ARBA" id="ARBA00023125"/>
    </source>
</evidence>
<dbReference type="Pfam" id="PF00172">
    <property type="entry name" value="Zn_clus"/>
    <property type="match status" value="1"/>
</dbReference>
<dbReference type="InterPro" id="IPR001138">
    <property type="entry name" value="Zn2Cys6_DnaBD"/>
</dbReference>
<reference evidence="6" key="2">
    <citation type="journal article" date="2023" name="IMA Fungus">
        <title>Comparative genomic study of the Penicillium genus elucidates a diverse pangenome and 15 lateral gene transfer events.</title>
        <authorList>
            <person name="Petersen C."/>
            <person name="Sorensen T."/>
            <person name="Nielsen M.R."/>
            <person name="Sondergaard T.E."/>
            <person name="Sorensen J.L."/>
            <person name="Fitzpatrick D.A."/>
            <person name="Frisvad J.C."/>
            <person name="Nielsen K.L."/>
        </authorList>
    </citation>
    <scope>NUCLEOTIDE SEQUENCE</scope>
    <source>
        <strain evidence="6">IBT 30761</strain>
    </source>
</reference>
<dbReference type="EMBL" id="JAPQKI010000011">
    <property type="protein sequence ID" value="KAJ5083097.1"/>
    <property type="molecule type" value="Genomic_DNA"/>
</dbReference>
<proteinExistence type="predicted"/>
<dbReference type="PROSITE" id="PS00463">
    <property type="entry name" value="ZN2_CY6_FUNGAL_1"/>
    <property type="match status" value="1"/>
</dbReference>
<dbReference type="CDD" id="cd00067">
    <property type="entry name" value="GAL4"/>
    <property type="match status" value="1"/>
</dbReference>
<dbReference type="RefSeq" id="XP_056469619.1">
    <property type="nucleotide sequence ID" value="XM_056624631.1"/>
</dbReference>
<dbReference type="InterPro" id="IPR036864">
    <property type="entry name" value="Zn2-C6_fun-type_DNA-bd_sf"/>
</dbReference>
<evidence type="ECO:0000256" key="3">
    <source>
        <dbReference type="ARBA" id="ARBA00023163"/>
    </source>
</evidence>
<protein>
    <recommendedName>
        <fullName evidence="5">Zn(2)-C6 fungal-type domain-containing protein</fullName>
    </recommendedName>
</protein>
<dbReference type="GO" id="GO:0003677">
    <property type="term" value="F:DNA binding"/>
    <property type="evidence" value="ECO:0007669"/>
    <property type="project" value="UniProtKB-KW"/>
</dbReference>
<evidence type="ECO:0000256" key="1">
    <source>
        <dbReference type="ARBA" id="ARBA00023015"/>
    </source>
</evidence>
<dbReference type="GO" id="GO:0000981">
    <property type="term" value="F:DNA-binding transcription factor activity, RNA polymerase II-specific"/>
    <property type="evidence" value="ECO:0007669"/>
    <property type="project" value="InterPro"/>
</dbReference>
<dbReference type="InterPro" id="IPR053178">
    <property type="entry name" value="Osmoadaptation_assoc"/>
</dbReference>
<keyword evidence="4" id="KW-0539">Nucleus</keyword>
<keyword evidence="2" id="KW-0238">DNA-binding</keyword>
<reference evidence="6" key="1">
    <citation type="submission" date="2022-11" db="EMBL/GenBank/DDBJ databases">
        <authorList>
            <person name="Petersen C."/>
        </authorList>
    </citation>
    <scope>NUCLEOTIDE SEQUENCE</scope>
    <source>
        <strain evidence="6">IBT 30761</strain>
    </source>
</reference>
<evidence type="ECO:0000313" key="6">
    <source>
        <dbReference type="EMBL" id="KAJ5083097.1"/>
    </source>
</evidence>
<organism evidence="6 7">
    <name type="scientific">Penicillium argentinense</name>
    <dbReference type="NCBI Taxonomy" id="1131581"/>
    <lineage>
        <taxon>Eukaryota</taxon>
        <taxon>Fungi</taxon>
        <taxon>Dikarya</taxon>
        <taxon>Ascomycota</taxon>
        <taxon>Pezizomycotina</taxon>
        <taxon>Eurotiomycetes</taxon>
        <taxon>Eurotiomycetidae</taxon>
        <taxon>Eurotiales</taxon>
        <taxon>Aspergillaceae</taxon>
        <taxon>Penicillium</taxon>
    </lineage>
</organism>
<evidence type="ECO:0000259" key="5">
    <source>
        <dbReference type="PROSITE" id="PS50048"/>
    </source>
</evidence>